<organism evidence="3">
    <name type="scientific">Pithovirus LCPAC202</name>
    <dbReference type="NCBI Taxonomy" id="2506592"/>
    <lineage>
        <taxon>Viruses</taxon>
        <taxon>Pithoviruses</taxon>
    </lineage>
</organism>
<name>A0A481Z849_9VIRU</name>
<dbReference type="EMBL" id="MK500522">
    <property type="protein sequence ID" value="QBK91299.1"/>
    <property type="molecule type" value="Genomic_DNA"/>
</dbReference>
<keyword evidence="2" id="KW-1133">Transmembrane helix</keyword>
<evidence type="ECO:0000313" key="3">
    <source>
        <dbReference type="EMBL" id="QBK91299.1"/>
    </source>
</evidence>
<protein>
    <submittedName>
        <fullName evidence="3">Uncharacterized protein</fullName>
    </submittedName>
</protein>
<keyword evidence="2" id="KW-0472">Membrane</keyword>
<evidence type="ECO:0000256" key="1">
    <source>
        <dbReference type="SAM" id="MobiDB-lite"/>
    </source>
</evidence>
<sequence>MENVKKNYIQAVRSGMKDTTFENTTTLRAEALACLGILMMLTIVLAPISILMYVCWYRKMSKLYVSRILMLKVDAVVYGFQPTDDDKKLDSGFSTMKIKDNSFRAKIYDNQECFWFWAPVMCEMDREEFKSLFTTKIGLEEKDYVNIFTLEARKLPDDMTSEQWSDIKKVLSVLSPSETSDVGSSKSVLNDKQKVEEEELSEDANLDLV</sequence>
<accession>A0A481Z849</accession>
<gene>
    <name evidence="3" type="ORF">LCPAC202_02730</name>
</gene>
<feature type="transmembrane region" description="Helical" evidence="2">
    <location>
        <begin position="35"/>
        <end position="57"/>
    </location>
</feature>
<reference evidence="3" key="1">
    <citation type="journal article" date="2019" name="MBio">
        <title>Virus Genomes from Deep Sea Sediments Expand the Ocean Megavirome and Support Independent Origins of Viral Gigantism.</title>
        <authorList>
            <person name="Backstrom D."/>
            <person name="Yutin N."/>
            <person name="Jorgensen S.L."/>
            <person name="Dharamshi J."/>
            <person name="Homa F."/>
            <person name="Zaremba-Niedwiedzka K."/>
            <person name="Spang A."/>
            <person name="Wolf Y.I."/>
            <person name="Koonin E.V."/>
            <person name="Ettema T.J."/>
        </authorList>
    </citation>
    <scope>NUCLEOTIDE SEQUENCE</scope>
</reference>
<feature type="compositionally biased region" description="Polar residues" evidence="1">
    <location>
        <begin position="177"/>
        <end position="188"/>
    </location>
</feature>
<feature type="region of interest" description="Disordered" evidence="1">
    <location>
        <begin position="177"/>
        <end position="209"/>
    </location>
</feature>
<keyword evidence="2" id="KW-0812">Transmembrane</keyword>
<evidence type="ECO:0000256" key="2">
    <source>
        <dbReference type="SAM" id="Phobius"/>
    </source>
</evidence>
<proteinExistence type="predicted"/>
<feature type="compositionally biased region" description="Acidic residues" evidence="1">
    <location>
        <begin position="196"/>
        <end position="209"/>
    </location>
</feature>